<evidence type="ECO:0000256" key="3">
    <source>
        <dbReference type="ARBA" id="ARBA00022801"/>
    </source>
</evidence>
<evidence type="ECO:0000256" key="7">
    <source>
        <dbReference type="ARBA" id="ARBA00023160"/>
    </source>
</evidence>
<gene>
    <name evidence="10" type="ORF">BLX24_17380</name>
</gene>
<keyword evidence="7" id="KW-0275">Fatty acid biosynthesis</keyword>
<dbReference type="Proteomes" id="UP000181790">
    <property type="component" value="Unassembled WGS sequence"/>
</dbReference>
<dbReference type="Pfam" id="PF01643">
    <property type="entry name" value="Acyl-ACP_TE"/>
    <property type="match status" value="1"/>
</dbReference>
<dbReference type="GO" id="GO:0016297">
    <property type="term" value="F:fatty acyl-[ACP] hydrolase activity"/>
    <property type="evidence" value="ECO:0007669"/>
    <property type="project" value="InterPro"/>
</dbReference>
<dbReference type="EMBL" id="MORL01000009">
    <property type="protein sequence ID" value="OIN57868.1"/>
    <property type="molecule type" value="Genomic_DNA"/>
</dbReference>
<keyword evidence="6" id="KW-0443">Lipid metabolism</keyword>
<keyword evidence="4" id="KW-0276">Fatty acid metabolism</keyword>
<keyword evidence="11" id="KW-1185">Reference proteome</keyword>
<dbReference type="GO" id="GO:0000036">
    <property type="term" value="F:acyl carrier activity"/>
    <property type="evidence" value="ECO:0007669"/>
    <property type="project" value="TreeGrafter"/>
</dbReference>
<dbReference type="OrthoDB" id="9801517at2"/>
<protein>
    <submittedName>
        <fullName evidence="10">Acyl-[acyl-carrier-protein] thioesterase</fullName>
    </submittedName>
</protein>
<dbReference type="InterPro" id="IPR045023">
    <property type="entry name" value="FATA/B"/>
</dbReference>
<evidence type="ECO:0000256" key="5">
    <source>
        <dbReference type="ARBA" id="ARBA00022946"/>
    </source>
</evidence>
<feature type="domain" description="Acyl-ACP thioesterase-like C-terminal" evidence="9">
    <location>
        <begin position="157"/>
        <end position="246"/>
    </location>
</feature>
<evidence type="ECO:0000313" key="10">
    <source>
        <dbReference type="EMBL" id="OIN57868.1"/>
    </source>
</evidence>
<feature type="domain" description="Acyl-ACP thioesterase N-terminal hotdog" evidence="8">
    <location>
        <begin position="7"/>
        <end position="127"/>
    </location>
</feature>
<evidence type="ECO:0000256" key="1">
    <source>
        <dbReference type="ARBA" id="ARBA00006500"/>
    </source>
</evidence>
<evidence type="ECO:0000259" key="8">
    <source>
        <dbReference type="Pfam" id="PF01643"/>
    </source>
</evidence>
<comment type="caution">
    <text evidence="10">The sequence shown here is derived from an EMBL/GenBank/DDBJ whole genome shotgun (WGS) entry which is preliminary data.</text>
</comment>
<evidence type="ECO:0000256" key="2">
    <source>
        <dbReference type="ARBA" id="ARBA00022516"/>
    </source>
</evidence>
<proteinExistence type="inferred from homology"/>
<keyword evidence="3" id="KW-0378">Hydrolase</keyword>
<evidence type="ECO:0000259" key="9">
    <source>
        <dbReference type="Pfam" id="PF20791"/>
    </source>
</evidence>
<dbReference type="AlphaFoldDB" id="A0A1S2VJ61"/>
<dbReference type="SUPFAM" id="SSF54637">
    <property type="entry name" value="Thioesterase/thiol ester dehydrase-isomerase"/>
    <property type="match status" value="2"/>
</dbReference>
<dbReference type="Pfam" id="PF20791">
    <property type="entry name" value="Acyl-ACP_TE_C"/>
    <property type="match status" value="1"/>
</dbReference>
<comment type="similarity">
    <text evidence="1">Belongs to the acyl-ACP thioesterase family.</text>
</comment>
<dbReference type="PANTHER" id="PTHR31727:SF6">
    <property type="entry name" value="OLEOYL-ACYL CARRIER PROTEIN THIOESTERASE 1, CHLOROPLASTIC"/>
    <property type="match status" value="1"/>
</dbReference>
<accession>A0A1S2VJ61</accession>
<keyword evidence="2" id="KW-0444">Lipid biosynthesis</keyword>
<dbReference type="InterPro" id="IPR002864">
    <property type="entry name" value="Acyl-ACP_thioesterase_NHD"/>
</dbReference>
<dbReference type="Gene3D" id="3.10.129.10">
    <property type="entry name" value="Hotdog Thioesterase"/>
    <property type="match status" value="1"/>
</dbReference>
<evidence type="ECO:0000256" key="6">
    <source>
        <dbReference type="ARBA" id="ARBA00023098"/>
    </source>
</evidence>
<dbReference type="RefSeq" id="WP_071504577.1">
    <property type="nucleotide sequence ID" value="NZ_MORL01000009.1"/>
</dbReference>
<dbReference type="CDD" id="cd00586">
    <property type="entry name" value="4HBT"/>
    <property type="match status" value="1"/>
</dbReference>
<name>A0A1S2VJ61_9BACT</name>
<organism evidence="10 11">
    <name type="scientific">Arsenicibacter rosenii</name>
    <dbReference type="NCBI Taxonomy" id="1750698"/>
    <lineage>
        <taxon>Bacteria</taxon>
        <taxon>Pseudomonadati</taxon>
        <taxon>Bacteroidota</taxon>
        <taxon>Cytophagia</taxon>
        <taxon>Cytophagales</taxon>
        <taxon>Spirosomataceae</taxon>
        <taxon>Arsenicibacter</taxon>
    </lineage>
</organism>
<dbReference type="InterPro" id="IPR049427">
    <property type="entry name" value="Acyl-ACP_TE_C"/>
</dbReference>
<dbReference type="InterPro" id="IPR029069">
    <property type="entry name" value="HotDog_dom_sf"/>
</dbReference>
<sequence length="246" mass="28462">MSFIQTDTYQVRSYETDASGRLSVPTLMNWMQESANRNALDYGIGMADLARQGFGWVLMRFRLQIKQYPVYNDIVTVKTYPTFVEKFFIYRDFQVLAADGSVLAVASSVWLTFGMERRTMVPLPPFIRAVDPPAGIVPQEKLSLKLDSVPMAGCVTQEQPVRFYHLDQNQHTNNVCYVQWLLESVEADTLRQHRLTELDLFYRAESHWQDTLLVGSRRLEEGLNYQHRIEQADSGKELLIARSVWQ</sequence>
<dbReference type="PANTHER" id="PTHR31727">
    <property type="entry name" value="OLEOYL-ACYL CARRIER PROTEIN THIOESTERASE 1, CHLOROPLASTIC"/>
    <property type="match status" value="1"/>
</dbReference>
<evidence type="ECO:0000313" key="11">
    <source>
        <dbReference type="Proteomes" id="UP000181790"/>
    </source>
</evidence>
<keyword evidence="5" id="KW-0809">Transit peptide</keyword>
<evidence type="ECO:0000256" key="4">
    <source>
        <dbReference type="ARBA" id="ARBA00022832"/>
    </source>
</evidence>
<reference evidence="10 11" key="1">
    <citation type="submission" date="2016-10" db="EMBL/GenBank/DDBJ databases">
        <title>Arsenicibacter rosenii gen. nov., sp. nov., an efficient arsenic-methylating bacterium isolated from an arsenic-contaminated paddy soil.</title>
        <authorList>
            <person name="Huang K."/>
        </authorList>
    </citation>
    <scope>NUCLEOTIDE SEQUENCE [LARGE SCALE GENOMIC DNA]</scope>
    <source>
        <strain evidence="10 11">SM-1</strain>
    </source>
</reference>